<accession>A0A8C6UBW3</accession>
<organism evidence="13 14">
    <name type="scientific">Neogobius melanostomus</name>
    <name type="common">round goby</name>
    <dbReference type="NCBI Taxonomy" id="47308"/>
    <lineage>
        <taxon>Eukaryota</taxon>
        <taxon>Metazoa</taxon>
        <taxon>Chordata</taxon>
        <taxon>Craniata</taxon>
        <taxon>Vertebrata</taxon>
        <taxon>Euteleostomi</taxon>
        <taxon>Actinopterygii</taxon>
        <taxon>Neopterygii</taxon>
        <taxon>Teleostei</taxon>
        <taxon>Neoteleostei</taxon>
        <taxon>Acanthomorphata</taxon>
        <taxon>Gobiaria</taxon>
        <taxon>Gobiiformes</taxon>
        <taxon>Gobioidei</taxon>
        <taxon>Gobiidae</taxon>
        <taxon>Benthophilinae</taxon>
        <taxon>Neogobiini</taxon>
        <taxon>Neogobius</taxon>
    </lineage>
</organism>
<dbReference type="SUPFAM" id="SSF47050">
    <property type="entry name" value="VHP, Villin headpiece domain"/>
    <property type="match status" value="1"/>
</dbReference>
<feature type="compositionally biased region" description="Polar residues" evidence="9">
    <location>
        <begin position="368"/>
        <end position="380"/>
    </location>
</feature>
<feature type="domain" description="LIM zinc-binding" evidence="11">
    <location>
        <begin position="38"/>
        <end position="97"/>
    </location>
</feature>
<dbReference type="CDD" id="cd09327">
    <property type="entry name" value="LIM1_abLIM"/>
    <property type="match status" value="1"/>
</dbReference>
<feature type="region of interest" description="Disordered" evidence="9">
    <location>
        <begin position="280"/>
        <end position="313"/>
    </location>
</feature>
<dbReference type="Gene3D" id="1.10.950.10">
    <property type="entry name" value="Villin headpiece domain"/>
    <property type="match status" value="1"/>
</dbReference>
<dbReference type="GO" id="GO:0060271">
    <property type="term" value="P:cilium assembly"/>
    <property type="evidence" value="ECO:0007669"/>
    <property type="project" value="TreeGrafter"/>
</dbReference>
<dbReference type="SUPFAM" id="SSF57716">
    <property type="entry name" value="Glucocorticoid receptor-like (DNA-binding domain)"/>
    <property type="match status" value="6"/>
</dbReference>
<dbReference type="SMART" id="SM00132">
    <property type="entry name" value="LIM"/>
    <property type="match status" value="4"/>
</dbReference>
<dbReference type="Ensembl" id="ENSNMLT00000035791.1">
    <property type="protein sequence ID" value="ENSNMLP00000032130.1"/>
    <property type="gene ID" value="ENSNMLG00000015725.1"/>
</dbReference>
<dbReference type="Pfam" id="PF02209">
    <property type="entry name" value="VHP"/>
    <property type="match status" value="1"/>
</dbReference>
<dbReference type="Gene3D" id="2.10.110.10">
    <property type="entry name" value="Cysteine Rich Protein"/>
    <property type="match status" value="4"/>
</dbReference>
<feature type="region of interest" description="Disordered" evidence="9">
    <location>
        <begin position="442"/>
        <end position="466"/>
    </location>
</feature>
<feature type="region of interest" description="Disordered" evidence="9">
    <location>
        <begin position="354"/>
        <end position="385"/>
    </location>
</feature>
<feature type="domain" description="LIM zinc-binding" evidence="11">
    <location>
        <begin position="165"/>
        <end position="224"/>
    </location>
</feature>
<feature type="compositionally biased region" description="Low complexity" evidence="9">
    <location>
        <begin position="293"/>
        <end position="312"/>
    </location>
</feature>
<comment type="subcellular location">
    <subcellularLocation>
        <location evidence="1">Cytoplasm</location>
    </subcellularLocation>
</comment>
<keyword evidence="5" id="KW-0677">Repeat</keyword>
<feature type="domain" description="LIM zinc-binding" evidence="11">
    <location>
        <begin position="98"/>
        <end position="157"/>
    </location>
</feature>
<evidence type="ECO:0000256" key="4">
    <source>
        <dbReference type="ARBA" id="ARBA00022723"/>
    </source>
</evidence>
<dbReference type="AlphaFoldDB" id="A0A8C6UBW3"/>
<dbReference type="CDD" id="cd09328">
    <property type="entry name" value="LIM2_abLIM"/>
    <property type="match status" value="1"/>
</dbReference>
<evidence type="ECO:0000256" key="9">
    <source>
        <dbReference type="SAM" id="MobiDB-lite"/>
    </source>
</evidence>
<dbReference type="InterPro" id="IPR051618">
    <property type="entry name" value="Actin-binding_LIM"/>
</dbReference>
<feature type="compositionally biased region" description="Basic and acidic residues" evidence="9">
    <location>
        <begin position="443"/>
        <end position="466"/>
    </location>
</feature>
<dbReference type="FunFam" id="2.10.110.10:FF:000024">
    <property type="entry name" value="actin-binding LIM protein 1 isoform X1"/>
    <property type="match status" value="1"/>
</dbReference>
<dbReference type="GO" id="GO:0051015">
    <property type="term" value="F:actin filament binding"/>
    <property type="evidence" value="ECO:0007669"/>
    <property type="project" value="TreeGrafter"/>
</dbReference>
<dbReference type="PANTHER" id="PTHR24213:SF18">
    <property type="entry name" value="ACTIN-BINDING LIM PROTEIN 1"/>
    <property type="match status" value="1"/>
</dbReference>
<evidence type="ECO:0000259" key="12">
    <source>
        <dbReference type="PROSITE" id="PS51089"/>
    </source>
</evidence>
<evidence type="ECO:0000256" key="6">
    <source>
        <dbReference type="ARBA" id="ARBA00022833"/>
    </source>
</evidence>
<dbReference type="InterPro" id="IPR032402">
    <property type="entry name" value="AbLIM_anchor"/>
</dbReference>
<evidence type="ECO:0000256" key="2">
    <source>
        <dbReference type="ARBA" id="ARBA00022490"/>
    </source>
</evidence>
<keyword evidence="4 8" id="KW-0479">Metal-binding</keyword>
<reference evidence="13" key="2">
    <citation type="submission" date="2025-09" db="UniProtKB">
        <authorList>
            <consortium name="Ensembl"/>
        </authorList>
    </citation>
    <scope>IDENTIFICATION</scope>
</reference>
<dbReference type="CDD" id="cd09330">
    <property type="entry name" value="LIM4_abLIM"/>
    <property type="match status" value="1"/>
</dbReference>
<dbReference type="GO" id="GO:0001725">
    <property type="term" value="C:stress fiber"/>
    <property type="evidence" value="ECO:0007669"/>
    <property type="project" value="TreeGrafter"/>
</dbReference>
<keyword evidence="10" id="KW-0732">Signal</keyword>
<dbReference type="GO" id="GO:0030032">
    <property type="term" value="P:lamellipodium assembly"/>
    <property type="evidence" value="ECO:0007669"/>
    <property type="project" value="TreeGrafter"/>
</dbReference>
<dbReference type="FunFam" id="1.10.950.10:FF:000001">
    <property type="entry name" value="actin-binding LIM protein 1 isoform X2"/>
    <property type="match status" value="1"/>
</dbReference>
<dbReference type="PROSITE" id="PS51089">
    <property type="entry name" value="HP"/>
    <property type="match status" value="1"/>
</dbReference>
<keyword evidence="6 8" id="KW-0862">Zinc</keyword>
<evidence type="ECO:0000259" key="11">
    <source>
        <dbReference type="PROSITE" id="PS50023"/>
    </source>
</evidence>
<protein>
    <submittedName>
        <fullName evidence="13">Actin binding LIM protein 1a</fullName>
    </submittedName>
</protein>
<name>A0A8C6UBW3_9GOBI</name>
<dbReference type="Pfam" id="PF00412">
    <property type="entry name" value="LIM"/>
    <property type="match status" value="4"/>
</dbReference>
<feature type="compositionally biased region" description="Basic and acidic residues" evidence="9">
    <location>
        <begin position="281"/>
        <end position="292"/>
    </location>
</feature>
<evidence type="ECO:0000256" key="1">
    <source>
        <dbReference type="ARBA" id="ARBA00004496"/>
    </source>
</evidence>
<dbReference type="Proteomes" id="UP000694523">
    <property type="component" value="Unplaced"/>
</dbReference>
<dbReference type="InterPro" id="IPR036886">
    <property type="entry name" value="Villin_headpiece_dom_sf"/>
</dbReference>
<evidence type="ECO:0000256" key="10">
    <source>
        <dbReference type="SAM" id="SignalP"/>
    </source>
</evidence>
<dbReference type="FunFam" id="2.10.110.10:FF:000007">
    <property type="entry name" value="actin-binding LIM protein 1 isoform X1"/>
    <property type="match status" value="1"/>
</dbReference>
<dbReference type="InterPro" id="IPR003128">
    <property type="entry name" value="Villin_headpiece"/>
</dbReference>
<reference evidence="13" key="1">
    <citation type="submission" date="2025-08" db="UniProtKB">
        <authorList>
            <consortium name="Ensembl"/>
        </authorList>
    </citation>
    <scope>IDENTIFICATION</scope>
</reference>
<feature type="signal peptide" evidence="10">
    <location>
        <begin position="1"/>
        <end position="24"/>
    </location>
</feature>
<evidence type="ECO:0000313" key="14">
    <source>
        <dbReference type="Proteomes" id="UP000694523"/>
    </source>
</evidence>
<dbReference type="PROSITE" id="PS50023">
    <property type="entry name" value="LIM_DOMAIN_2"/>
    <property type="match status" value="3"/>
</dbReference>
<feature type="domain" description="HP" evidence="12">
    <location>
        <begin position="490"/>
        <end position="558"/>
    </location>
</feature>
<sequence>IRLMSVSPLALTSPPLVCFAVAHAQDTHHHHSTEKPLIQCYKCGQPCKGEVLRVQNKHFHLKCFTCKACGCDLAQGGFFMKNGEYLCTLDYQRMHGTRCNGCGDFVEGEVVTALGKTYHPACFVCTICKRPFPAGDRVTFNGKDCLCQYCVEPMSPGPKDVLGSSNCAGCGRDIKNGQALLALDRQWHLGCFKCKACSKVLTGEYISKDGAPYCEKDYQIHFGVRCEACHQFITGKVLEAGDKHYHPSCARCSRCNQMFTEGEEMYLQGSTVWHPGCKNTTRTEERHRERPTRSSSESICSRPGSSIPGSPGHTIYAKVDNEILDYRDLAAIPKVKAIYDIERPDLITYEPMYTTSLDEQDERRESVGESSRNMSPTPSCEGSYDRRERILQRSTSQGSIGSPVYNRHNYIPTLSRSPQHFHRPGELWCVCGLNDCCSCAGPEGRRRSRDEDEEEALKRKQLQEEHLSKHIKDGRAALARMDRGVSMPNMLEPKVYPYEMLIISSRGRAKLPRDVDRTRLERHLAPETFFDIFGMVIQEFDRLPLWKRNDMKKKAKLF</sequence>
<dbReference type="GO" id="GO:0046872">
    <property type="term" value="F:metal ion binding"/>
    <property type="evidence" value="ECO:0007669"/>
    <property type="project" value="UniProtKB-KW"/>
</dbReference>
<dbReference type="FunFam" id="2.10.110.10:FF:000004">
    <property type="entry name" value="actin-binding LIM protein 1 isoform X1"/>
    <property type="match status" value="1"/>
</dbReference>
<feature type="chain" id="PRO_5033998864" evidence="10">
    <location>
        <begin position="25"/>
        <end position="558"/>
    </location>
</feature>
<keyword evidence="14" id="KW-1185">Reference proteome</keyword>
<dbReference type="FunFam" id="2.10.110.10:FF:000003">
    <property type="entry name" value="actin-binding LIM protein 1 isoform X1"/>
    <property type="match status" value="1"/>
</dbReference>
<keyword evidence="3" id="KW-0597">Phosphoprotein</keyword>
<dbReference type="PROSITE" id="PS00478">
    <property type="entry name" value="LIM_DOMAIN_1"/>
    <property type="match status" value="3"/>
</dbReference>
<evidence type="ECO:0000256" key="8">
    <source>
        <dbReference type="PROSITE-ProRule" id="PRU00125"/>
    </source>
</evidence>
<dbReference type="PANTHER" id="PTHR24213">
    <property type="entry name" value="ACTIN-BINDING LIM PROTEIN"/>
    <property type="match status" value="1"/>
</dbReference>
<dbReference type="SMART" id="SM00153">
    <property type="entry name" value="VHP"/>
    <property type="match status" value="1"/>
</dbReference>
<keyword evidence="2" id="KW-0963">Cytoplasm</keyword>
<evidence type="ECO:0000256" key="7">
    <source>
        <dbReference type="ARBA" id="ARBA00023038"/>
    </source>
</evidence>
<dbReference type="CDD" id="cd09329">
    <property type="entry name" value="LIM3_abLIM"/>
    <property type="match status" value="1"/>
</dbReference>
<dbReference type="InterPro" id="IPR001781">
    <property type="entry name" value="Znf_LIM"/>
</dbReference>
<proteinExistence type="predicted"/>
<evidence type="ECO:0000313" key="13">
    <source>
        <dbReference type="Ensembl" id="ENSNMLP00000032130.1"/>
    </source>
</evidence>
<dbReference type="Pfam" id="PF16182">
    <property type="entry name" value="AbLIM_anchor"/>
    <property type="match status" value="1"/>
</dbReference>
<keyword evidence="7 8" id="KW-0440">LIM domain</keyword>
<dbReference type="GO" id="GO:0005737">
    <property type="term" value="C:cytoplasm"/>
    <property type="evidence" value="ECO:0007669"/>
    <property type="project" value="UniProtKB-SubCell"/>
</dbReference>
<evidence type="ECO:0000256" key="5">
    <source>
        <dbReference type="ARBA" id="ARBA00022737"/>
    </source>
</evidence>
<evidence type="ECO:0000256" key="3">
    <source>
        <dbReference type="ARBA" id="ARBA00022553"/>
    </source>
</evidence>
<dbReference type="GO" id="GO:0007010">
    <property type="term" value="P:cytoskeleton organization"/>
    <property type="evidence" value="ECO:0007669"/>
    <property type="project" value="InterPro"/>
</dbReference>